<reference evidence="1" key="1">
    <citation type="submission" date="2018-11" db="EMBL/GenBank/DDBJ databases">
        <title>The sequence and de novo assembly of Larimichthys crocea genome using PacBio and Hi-C technologies.</title>
        <authorList>
            <person name="Xu P."/>
            <person name="Chen B."/>
            <person name="Zhou Z."/>
            <person name="Ke Q."/>
            <person name="Wu Y."/>
            <person name="Bai H."/>
            <person name="Pu F."/>
        </authorList>
    </citation>
    <scope>NUCLEOTIDE SEQUENCE</scope>
    <source>
        <tissue evidence="1">Muscle</tissue>
    </source>
</reference>
<gene>
    <name evidence="1" type="ORF">E3U43_015418</name>
</gene>
<sequence>MVRMGPDVPLLNEYKQEFFWKRFPQTVLGGPRFKLGYCAPPYVYVNQVVLFLTPWLFGGIATLLCQLQLLQELHATVLSGMLMFGAAAGVQALALYAARRSGTVERLGAPNILVDEEEVEFTNCVSPETVRFIAPGKRFGLSVVLHTVLAGVLCGFGTWYVFLGRLTALYGSIGVSLVVFVLSWVTLCIAEYSLIVNTATETATFQAQDTYEITPLTRPLYIFIFIAVDLADRFSDPVPELQLASQVLHVLFLFLPLLWALGILPPLDALLLWGMEQALVFGLGGSPMSSNLRLLLMFGVSAGVAVCNYFIPSTLGVVLFSISTGFLLSLDLSQVGTLCRGPRAAFGDHGFRRGGSPPPLPRSSFGWKLGCREMLLYLSLLLVAMAEAGVLHHFLGSAQSHSLVSGPQAPVSYLLLVLFCLCWGLREIQGAYVLGGVFLNPLYPKGMSSVQTFKQRNRGLILLLQPSEESSFILVWQSSEDALLQMVVVVLMRFAAGNNMLLWWDNLGTGVQLLLVGLLIDRLTQFFAKLKFTLTVLVTSWTEKKQRRQSAGTLLALNASLCPLLLAVVTLSALLSAPLLPLFTLPIFLVGFPRPQRSWPGPVGTACPCPDSIFYQQMSGSLASALRTAFARGSLGSLAPGSHFLGRFQDRMVWIMILERGYGYCTVNIKGLELQETSCHTVEARRVDEVFEAAFERPERLGFTQGFNLHWGNALTPCAALAVRVYSDARNVLSGIIDSHDNLRKLQDDFLKALVWLLLRYCVQKHKGFLWSSEEGPGVGGRKSQSSQLAQTTL</sequence>
<evidence type="ECO:0000313" key="1">
    <source>
        <dbReference type="EMBL" id="TMS21445.1"/>
    </source>
</evidence>
<keyword evidence="2" id="KW-1185">Reference proteome</keyword>
<dbReference type="EMBL" id="CM011676">
    <property type="protein sequence ID" value="TMS21445.1"/>
    <property type="molecule type" value="Genomic_DNA"/>
</dbReference>
<name>A0ACD3RQ37_LARCR</name>
<accession>A0ACD3RQ37</accession>
<protein>
    <submittedName>
        <fullName evidence="1">Uncharacterized protein</fullName>
    </submittedName>
</protein>
<organism evidence="1 2">
    <name type="scientific">Larimichthys crocea</name>
    <name type="common">Large yellow croaker</name>
    <name type="synonym">Pseudosciaena crocea</name>
    <dbReference type="NCBI Taxonomy" id="215358"/>
    <lineage>
        <taxon>Eukaryota</taxon>
        <taxon>Metazoa</taxon>
        <taxon>Chordata</taxon>
        <taxon>Craniata</taxon>
        <taxon>Vertebrata</taxon>
        <taxon>Euteleostomi</taxon>
        <taxon>Actinopterygii</taxon>
        <taxon>Neopterygii</taxon>
        <taxon>Teleostei</taxon>
        <taxon>Neoteleostei</taxon>
        <taxon>Acanthomorphata</taxon>
        <taxon>Eupercaria</taxon>
        <taxon>Sciaenidae</taxon>
        <taxon>Larimichthys</taxon>
    </lineage>
</organism>
<proteinExistence type="predicted"/>
<comment type="caution">
    <text evidence="1">The sequence shown here is derived from an EMBL/GenBank/DDBJ whole genome shotgun (WGS) entry which is preliminary data.</text>
</comment>
<evidence type="ECO:0000313" key="2">
    <source>
        <dbReference type="Proteomes" id="UP000793456"/>
    </source>
</evidence>
<dbReference type="Proteomes" id="UP000793456">
    <property type="component" value="Chromosome III"/>
</dbReference>